<dbReference type="AlphaFoldDB" id="A0A6J6KEJ4"/>
<proteinExistence type="inferred from homology"/>
<dbReference type="PANTHER" id="PTHR24291">
    <property type="entry name" value="CYTOCHROME P450 FAMILY 4"/>
    <property type="match status" value="1"/>
</dbReference>
<comment type="similarity">
    <text evidence="1">Belongs to the cytochrome P450 family.</text>
</comment>
<dbReference type="GO" id="GO:0016705">
    <property type="term" value="F:oxidoreductase activity, acting on paired donors, with incorporation or reduction of molecular oxygen"/>
    <property type="evidence" value="ECO:0007669"/>
    <property type="project" value="InterPro"/>
</dbReference>
<evidence type="ECO:0000256" key="1">
    <source>
        <dbReference type="ARBA" id="ARBA00010617"/>
    </source>
</evidence>
<organism evidence="8">
    <name type="scientific">freshwater metagenome</name>
    <dbReference type="NCBI Taxonomy" id="449393"/>
    <lineage>
        <taxon>unclassified sequences</taxon>
        <taxon>metagenomes</taxon>
        <taxon>ecological metagenomes</taxon>
    </lineage>
</organism>
<dbReference type="EMBL" id="CAEZWI010000023">
    <property type="protein sequence ID" value="CAB4647942.1"/>
    <property type="molecule type" value="Genomic_DNA"/>
</dbReference>
<evidence type="ECO:0000256" key="3">
    <source>
        <dbReference type="ARBA" id="ARBA00022723"/>
    </source>
</evidence>
<dbReference type="GO" id="GO:0020037">
    <property type="term" value="F:heme binding"/>
    <property type="evidence" value="ECO:0007669"/>
    <property type="project" value="InterPro"/>
</dbReference>
<evidence type="ECO:0000313" key="8">
    <source>
        <dbReference type="EMBL" id="CAB4647942.1"/>
    </source>
</evidence>
<keyword evidence="3" id="KW-0479">Metal-binding</keyword>
<protein>
    <submittedName>
        <fullName evidence="8">Unannotated protein</fullName>
    </submittedName>
</protein>
<keyword evidence="5" id="KW-0408">Iron</keyword>
<dbReference type="PRINTS" id="PR00463">
    <property type="entry name" value="EP450I"/>
</dbReference>
<sequence length="444" mass="48968">MSGKKTPKRYGWNTPVTAIGPQGGSMLRSIKSITSDPLTYLEATWSEFGDVVQFPIPKPATYLVTSPEGAREVLVNQHNETSKRTLQYNNLSLVTGEGLLTADTQAWRPRRRMLQPAFHKEMVALSVNHIEAGLAKLDAQWLELTSEGTAIVDIDHAMMSLALEITCGALFGIDVDDDVDEITSATLIALHGVVARARNPISIPLGFPTPANLRMKRAIKRLDKAVDAILSSRNLSKLPADAPIRDMLDVLLDPDLEIPLTKQQIRDEIATFIVAGHETVASALTWAWHLLVTNPDELQKLKNDPTRAQLVFDESLRLYPPAWVITRRTLSDLTVDDVLIPANSLVIVSPWLVHRNPKAWENPTAFMPDRFKAGTPQLGYIPFGAGARLCIGKEMARLEGSQILAHISTTWHIEAVHNSQVPIDASVTLRPVAGMPVRISRLVK</sequence>
<accession>A0A6J6KEJ4</accession>
<keyword evidence="2" id="KW-0349">Heme</keyword>
<evidence type="ECO:0000256" key="2">
    <source>
        <dbReference type="ARBA" id="ARBA00022617"/>
    </source>
</evidence>
<reference evidence="8" key="1">
    <citation type="submission" date="2020-05" db="EMBL/GenBank/DDBJ databases">
        <authorList>
            <person name="Chiriac C."/>
            <person name="Salcher M."/>
            <person name="Ghai R."/>
            <person name="Kavagutti S V."/>
        </authorList>
    </citation>
    <scope>NUCLEOTIDE SEQUENCE</scope>
</reference>
<dbReference type="GO" id="GO:0005506">
    <property type="term" value="F:iron ion binding"/>
    <property type="evidence" value="ECO:0007669"/>
    <property type="project" value="InterPro"/>
</dbReference>
<evidence type="ECO:0000256" key="5">
    <source>
        <dbReference type="ARBA" id="ARBA00023004"/>
    </source>
</evidence>
<dbReference type="PRINTS" id="PR00385">
    <property type="entry name" value="P450"/>
</dbReference>
<dbReference type="InterPro" id="IPR001128">
    <property type="entry name" value="Cyt_P450"/>
</dbReference>
<dbReference type="PANTHER" id="PTHR24291:SF50">
    <property type="entry name" value="BIFUNCTIONAL ALBAFLAVENONE MONOOXYGENASE_TERPENE SYNTHASE"/>
    <property type="match status" value="1"/>
</dbReference>
<dbReference type="EMBL" id="CAEZWD010000010">
    <property type="protein sequence ID" value="CAB4642506.1"/>
    <property type="molecule type" value="Genomic_DNA"/>
</dbReference>
<keyword evidence="4" id="KW-0560">Oxidoreductase</keyword>
<gene>
    <name evidence="7" type="ORF">UFOPK2171_00182</name>
    <name evidence="8" type="ORF">UFOPK2237_00325</name>
</gene>
<name>A0A6J6KEJ4_9ZZZZ</name>
<dbReference type="InterPro" id="IPR017972">
    <property type="entry name" value="Cyt_P450_CS"/>
</dbReference>
<evidence type="ECO:0000313" key="7">
    <source>
        <dbReference type="EMBL" id="CAB4642506.1"/>
    </source>
</evidence>
<dbReference type="PROSITE" id="PS00086">
    <property type="entry name" value="CYTOCHROME_P450"/>
    <property type="match status" value="1"/>
</dbReference>
<dbReference type="GO" id="GO:0004497">
    <property type="term" value="F:monooxygenase activity"/>
    <property type="evidence" value="ECO:0007669"/>
    <property type="project" value="UniProtKB-KW"/>
</dbReference>
<dbReference type="Gene3D" id="1.10.630.10">
    <property type="entry name" value="Cytochrome P450"/>
    <property type="match status" value="1"/>
</dbReference>
<dbReference type="InterPro" id="IPR002401">
    <property type="entry name" value="Cyt_P450_E_grp-I"/>
</dbReference>
<keyword evidence="6" id="KW-0503">Monooxygenase</keyword>
<dbReference type="InterPro" id="IPR050196">
    <property type="entry name" value="Cytochrome_P450_Monoox"/>
</dbReference>
<dbReference type="InterPro" id="IPR036396">
    <property type="entry name" value="Cyt_P450_sf"/>
</dbReference>
<evidence type="ECO:0000256" key="4">
    <source>
        <dbReference type="ARBA" id="ARBA00023002"/>
    </source>
</evidence>
<dbReference type="SUPFAM" id="SSF48264">
    <property type="entry name" value="Cytochrome P450"/>
    <property type="match status" value="1"/>
</dbReference>
<dbReference type="Pfam" id="PF00067">
    <property type="entry name" value="p450"/>
    <property type="match status" value="1"/>
</dbReference>
<evidence type="ECO:0000256" key="6">
    <source>
        <dbReference type="ARBA" id="ARBA00023033"/>
    </source>
</evidence>